<organism evidence="1 2">
    <name type="scientific">Plakobranchus ocellatus</name>
    <dbReference type="NCBI Taxonomy" id="259542"/>
    <lineage>
        <taxon>Eukaryota</taxon>
        <taxon>Metazoa</taxon>
        <taxon>Spiralia</taxon>
        <taxon>Lophotrochozoa</taxon>
        <taxon>Mollusca</taxon>
        <taxon>Gastropoda</taxon>
        <taxon>Heterobranchia</taxon>
        <taxon>Euthyneura</taxon>
        <taxon>Panpulmonata</taxon>
        <taxon>Sacoglossa</taxon>
        <taxon>Placobranchoidea</taxon>
        <taxon>Plakobranchidae</taxon>
        <taxon>Plakobranchus</taxon>
    </lineage>
</organism>
<dbReference type="Proteomes" id="UP000735302">
    <property type="component" value="Unassembled WGS sequence"/>
</dbReference>
<dbReference type="AlphaFoldDB" id="A0AAV3YWI6"/>
<evidence type="ECO:0000313" key="2">
    <source>
        <dbReference type="Proteomes" id="UP000735302"/>
    </source>
</evidence>
<proteinExistence type="predicted"/>
<gene>
    <name evidence="1" type="ORF">PoB_001392400</name>
</gene>
<name>A0AAV3YWI6_9GAST</name>
<reference evidence="1 2" key="1">
    <citation type="journal article" date="2021" name="Elife">
        <title>Chloroplast acquisition without the gene transfer in kleptoplastic sea slugs, Plakobranchus ocellatus.</title>
        <authorList>
            <person name="Maeda T."/>
            <person name="Takahashi S."/>
            <person name="Yoshida T."/>
            <person name="Shimamura S."/>
            <person name="Takaki Y."/>
            <person name="Nagai Y."/>
            <person name="Toyoda A."/>
            <person name="Suzuki Y."/>
            <person name="Arimoto A."/>
            <person name="Ishii H."/>
            <person name="Satoh N."/>
            <person name="Nishiyama T."/>
            <person name="Hasebe M."/>
            <person name="Maruyama T."/>
            <person name="Minagawa J."/>
            <person name="Obokata J."/>
            <person name="Shigenobu S."/>
        </authorList>
    </citation>
    <scope>NUCLEOTIDE SEQUENCE [LARGE SCALE GENOMIC DNA]</scope>
</reference>
<dbReference type="EMBL" id="BLXT01001714">
    <property type="protein sequence ID" value="GFN87418.1"/>
    <property type="molecule type" value="Genomic_DNA"/>
</dbReference>
<accession>A0AAV3YWI6</accession>
<keyword evidence="2" id="KW-1185">Reference proteome</keyword>
<sequence>MGDTLFNSRLRHAQYGGSILSQTWEEKEVKDSKRRSRRNDRAGKEVGIEVKARFWIHCCLTGYSTKYPMEQIAKTDNQREFQQNISKDFILHQIERRRKTPRLDTSKDPGNSIDAHHVIQDKRGKINHQTVKDDIEQYQPSQPQRRKHAPKDRPCLAMLHFLRCTTNSPKKTS</sequence>
<protein>
    <submittedName>
        <fullName evidence="1">Uncharacterized protein</fullName>
    </submittedName>
</protein>
<evidence type="ECO:0000313" key="1">
    <source>
        <dbReference type="EMBL" id="GFN87418.1"/>
    </source>
</evidence>
<comment type="caution">
    <text evidence="1">The sequence shown here is derived from an EMBL/GenBank/DDBJ whole genome shotgun (WGS) entry which is preliminary data.</text>
</comment>